<keyword evidence="4" id="KW-1185">Reference proteome</keyword>
<sequence length="92" mass="10099">LLLCLSLLFLNGGKSFPIRLELRPCRMETSDCSRVSWAGDEHTDECVVCRRGSNSPDRVWDICEGFTGGGSEAEAEEEPPKQVSNFHQAGLG</sequence>
<feature type="chain" id="PRO_5013226737" evidence="2">
    <location>
        <begin position="16"/>
        <end position="92"/>
    </location>
</feature>
<comment type="caution">
    <text evidence="3">The sequence shown here is derived from an EMBL/GenBank/DDBJ whole genome shotgun (WGS) entry which is preliminary data.</text>
</comment>
<protein>
    <submittedName>
        <fullName evidence="3">Antigen-like protein</fullName>
    </submittedName>
</protein>
<organism evidence="3 4">
    <name type="scientific">Corchorus capsularis</name>
    <name type="common">Jute</name>
    <dbReference type="NCBI Taxonomy" id="210143"/>
    <lineage>
        <taxon>Eukaryota</taxon>
        <taxon>Viridiplantae</taxon>
        <taxon>Streptophyta</taxon>
        <taxon>Embryophyta</taxon>
        <taxon>Tracheophyta</taxon>
        <taxon>Spermatophyta</taxon>
        <taxon>Magnoliopsida</taxon>
        <taxon>eudicotyledons</taxon>
        <taxon>Gunneridae</taxon>
        <taxon>Pentapetalae</taxon>
        <taxon>rosids</taxon>
        <taxon>malvids</taxon>
        <taxon>Malvales</taxon>
        <taxon>Malvaceae</taxon>
        <taxon>Grewioideae</taxon>
        <taxon>Apeibeae</taxon>
        <taxon>Corchorus</taxon>
    </lineage>
</organism>
<name>A0A1R3HE92_COCAP</name>
<dbReference type="Gramene" id="OMO68603">
    <property type="protein sequence ID" value="OMO68603"/>
    <property type="gene ID" value="CCACVL1_19889"/>
</dbReference>
<evidence type="ECO:0000256" key="2">
    <source>
        <dbReference type="SAM" id="SignalP"/>
    </source>
</evidence>
<evidence type="ECO:0000313" key="4">
    <source>
        <dbReference type="Proteomes" id="UP000188268"/>
    </source>
</evidence>
<keyword evidence="2" id="KW-0732">Signal</keyword>
<gene>
    <name evidence="3" type="ORF">CCACVL1_19889</name>
</gene>
<feature type="signal peptide" evidence="2">
    <location>
        <begin position="1"/>
        <end position="15"/>
    </location>
</feature>
<reference evidence="3 4" key="1">
    <citation type="submission" date="2013-09" db="EMBL/GenBank/DDBJ databases">
        <title>Corchorus capsularis genome sequencing.</title>
        <authorList>
            <person name="Alam M."/>
            <person name="Haque M.S."/>
            <person name="Islam M.S."/>
            <person name="Emdad E.M."/>
            <person name="Islam M.M."/>
            <person name="Ahmed B."/>
            <person name="Halim A."/>
            <person name="Hossen Q.M.M."/>
            <person name="Hossain M.Z."/>
            <person name="Ahmed R."/>
            <person name="Khan M.M."/>
            <person name="Islam R."/>
            <person name="Rashid M.M."/>
            <person name="Khan S.A."/>
            <person name="Rahman M.S."/>
            <person name="Alam M."/>
        </authorList>
    </citation>
    <scope>NUCLEOTIDE SEQUENCE [LARGE SCALE GENOMIC DNA]</scope>
    <source>
        <strain evidence="4">cv. CVL-1</strain>
        <tissue evidence="3">Whole seedling</tissue>
    </source>
</reference>
<evidence type="ECO:0000313" key="3">
    <source>
        <dbReference type="EMBL" id="OMO68603.1"/>
    </source>
</evidence>
<feature type="compositionally biased region" description="Polar residues" evidence="1">
    <location>
        <begin position="82"/>
        <end position="92"/>
    </location>
</feature>
<evidence type="ECO:0000256" key="1">
    <source>
        <dbReference type="SAM" id="MobiDB-lite"/>
    </source>
</evidence>
<dbReference type="AlphaFoldDB" id="A0A1R3HE92"/>
<feature type="region of interest" description="Disordered" evidence="1">
    <location>
        <begin position="69"/>
        <end position="92"/>
    </location>
</feature>
<feature type="non-terminal residue" evidence="3">
    <location>
        <position position="1"/>
    </location>
</feature>
<dbReference type="OrthoDB" id="10499142at2759"/>
<dbReference type="EMBL" id="AWWV01012183">
    <property type="protein sequence ID" value="OMO68603.1"/>
    <property type="molecule type" value="Genomic_DNA"/>
</dbReference>
<accession>A0A1R3HE92</accession>
<proteinExistence type="predicted"/>
<dbReference type="Proteomes" id="UP000188268">
    <property type="component" value="Unassembled WGS sequence"/>
</dbReference>